<sequence>MQGRCFALWERWFRSRIEHMSHCLEAPFDPETGLSAEALVRWREIERELLHEGWVDERVWELDSAHGEVLSVRLHGLDDRRVVADADDRVLLAGLRGVQRAKAALAAQELELVAELSRRRAPVTDRVPEMELRAVADEIAVETGLSRYAATKLQDLSCQLIDTFPATLDALAAGRVDARKAEVIADGLTNVGEESVRRRLEAAAIEAAAGLTVPGLRELVKGWVLAAEPQVAEERALEARLQRRVVFTPVEDDMVELWALLPAEDGLRVRAVLESTAAQMKDSRTADQRRADVLVDLLTGEQSGVQPKTRVTVTVPLEVLAGESDQPAHLDGYGPATALLARRLAADAVETGTFQCAIVDGDHGTLLGLGRATRTARYVASQALKDHVQQRDRYCRFPGCRTQASACDFDHRQPYAAGGATCACNGVSLCGHHHRVKHETAWRVHAPAETLVWTTPAGTQVPDRPARLTPSAPLGPPPF</sequence>
<dbReference type="CDD" id="cd00085">
    <property type="entry name" value="HNHc"/>
    <property type="match status" value="1"/>
</dbReference>
<dbReference type="Gene3D" id="1.10.30.50">
    <property type="match status" value="1"/>
</dbReference>
<proteinExistence type="predicted"/>
<evidence type="ECO:0000313" key="4">
    <source>
        <dbReference type="Proteomes" id="UP001612915"/>
    </source>
</evidence>
<protein>
    <submittedName>
        <fullName evidence="3">DUF222 domain-containing protein</fullName>
    </submittedName>
</protein>
<feature type="region of interest" description="Disordered" evidence="1">
    <location>
        <begin position="457"/>
        <end position="479"/>
    </location>
</feature>
<feature type="domain" description="DUF222" evidence="2">
    <location>
        <begin position="99"/>
        <end position="392"/>
    </location>
</feature>
<evidence type="ECO:0000259" key="2">
    <source>
        <dbReference type="Pfam" id="PF02720"/>
    </source>
</evidence>
<evidence type="ECO:0000256" key="1">
    <source>
        <dbReference type="SAM" id="MobiDB-lite"/>
    </source>
</evidence>
<reference evidence="3 4" key="1">
    <citation type="submission" date="2024-10" db="EMBL/GenBank/DDBJ databases">
        <title>The Natural Products Discovery Center: Release of the First 8490 Sequenced Strains for Exploring Actinobacteria Biosynthetic Diversity.</title>
        <authorList>
            <person name="Kalkreuter E."/>
            <person name="Kautsar S.A."/>
            <person name="Yang D."/>
            <person name="Bader C.D."/>
            <person name="Teijaro C.N."/>
            <person name="Fluegel L."/>
            <person name="Davis C.M."/>
            <person name="Simpson J.R."/>
            <person name="Lauterbach L."/>
            <person name="Steele A.D."/>
            <person name="Gui C."/>
            <person name="Meng S."/>
            <person name="Li G."/>
            <person name="Viehrig K."/>
            <person name="Ye F."/>
            <person name="Su P."/>
            <person name="Kiefer A.F."/>
            <person name="Nichols A."/>
            <person name="Cepeda A.J."/>
            <person name="Yan W."/>
            <person name="Fan B."/>
            <person name="Jiang Y."/>
            <person name="Adhikari A."/>
            <person name="Zheng C.-J."/>
            <person name="Schuster L."/>
            <person name="Cowan T.M."/>
            <person name="Smanski M.J."/>
            <person name="Chevrette M.G."/>
            <person name="De Carvalho L.P.S."/>
            <person name="Shen B."/>
        </authorList>
    </citation>
    <scope>NUCLEOTIDE SEQUENCE [LARGE SCALE GENOMIC DNA]</scope>
    <source>
        <strain evidence="3 4">NPDC049639</strain>
    </source>
</reference>
<dbReference type="Pfam" id="PF02720">
    <property type="entry name" value="DUF222"/>
    <property type="match status" value="1"/>
</dbReference>
<comment type="caution">
    <text evidence="3">The sequence shown here is derived from an EMBL/GenBank/DDBJ whole genome shotgun (WGS) entry which is preliminary data.</text>
</comment>
<gene>
    <name evidence="3" type="ORF">ACIB24_11285</name>
</gene>
<dbReference type="InterPro" id="IPR003870">
    <property type="entry name" value="DUF222"/>
</dbReference>
<dbReference type="Proteomes" id="UP001612915">
    <property type="component" value="Unassembled WGS sequence"/>
</dbReference>
<organism evidence="3 4">
    <name type="scientific">Spongisporangium articulatum</name>
    <dbReference type="NCBI Taxonomy" id="3362603"/>
    <lineage>
        <taxon>Bacteria</taxon>
        <taxon>Bacillati</taxon>
        <taxon>Actinomycetota</taxon>
        <taxon>Actinomycetes</taxon>
        <taxon>Kineosporiales</taxon>
        <taxon>Kineosporiaceae</taxon>
        <taxon>Spongisporangium</taxon>
    </lineage>
</organism>
<dbReference type="RefSeq" id="WP_398279725.1">
    <property type="nucleotide sequence ID" value="NZ_JBITLV010000003.1"/>
</dbReference>
<accession>A0ABW8ANW8</accession>
<evidence type="ECO:0000313" key="3">
    <source>
        <dbReference type="EMBL" id="MFI7587647.1"/>
    </source>
</evidence>
<dbReference type="EMBL" id="JBITLV010000003">
    <property type="protein sequence ID" value="MFI7587647.1"/>
    <property type="molecule type" value="Genomic_DNA"/>
</dbReference>
<keyword evidence="4" id="KW-1185">Reference proteome</keyword>
<name>A0ABW8ANW8_9ACTN</name>
<dbReference type="InterPro" id="IPR003615">
    <property type="entry name" value="HNH_nuc"/>
</dbReference>